<protein>
    <submittedName>
        <fullName evidence="1">Uncharacterized protein</fullName>
    </submittedName>
</protein>
<sequence>MDEIQVNSPQVEAALVPRASAMFHSAHNFNISGGEFTHSVNVITKPTRKSSEFKDFRKVRLGDLDLREEKQLGKIVGSVSRKRRVYAARVHGCKRPMTAAVYEGADVEEQWLEEVRKYEGLRLPTLVQVYGIVKSRQFYATIYEDDLIPIAEFRQWYSDSEISSAILEHYVDRELFVSL</sequence>
<dbReference type="AlphaFoldDB" id="A0AAD7NJ08"/>
<dbReference type="EMBL" id="JARKIB010000033">
    <property type="protein sequence ID" value="KAJ7762193.1"/>
    <property type="molecule type" value="Genomic_DNA"/>
</dbReference>
<dbReference type="Proteomes" id="UP001215598">
    <property type="component" value="Unassembled WGS sequence"/>
</dbReference>
<organism evidence="1 2">
    <name type="scientific">Mycena metata</name>
    <dbReference type="NCBI Taxonomy" id="1033252"/>
    <lineage>
        <taxon>Eukaryota</taxon>
        <taxon>Fungi</taxon>
        <taxon>Dikarya</taxon>
        <taxon>Basidiomycota</taxon>
        <taxon>Agaricomycotina</taxon>
        <taxon>Agaricomycetes</taxon>
        <taxon>Agaricomycetidae</taxon>
        <taxon>Agaricales</taxon>
        <taxon>Marasmiineae</taxon>
        <taxon>Mycenaceae</taxon>
        <taxon>Mycena</taxon>
    </lineage>
</organism>
<name>A0AAD7NJ08_9AGAR</name>
<accession>A0AAD7NJ08</accession>
<keyword evidence="2" id="KW-1185">Reference proteome</keyword>
<evidence type="ECO:0000313" key="2">
    <source>
        <dbReference type="Proteomes" id="UP001215598"/>
    </source>
</evidence>
<comment type="caution">
    <text evidence="1">The sequence shown here is derived from an EMBL/GenBank/DDBJ whole genome shotgun (WGS) entry which is preliminary data.</text>
</comment>
<gene>
    <name evidence="1" type="ORF">B0H16DRAFT_529191</name>
</gene>
<reference evidence="1" key="1">
    <citation type="submission" date="2023-03" db="EMBL/GenBank/DDBJ databases">
        <title>Massive genome expansion in bonnet fungi (Mycena s.s.) driven by repeated elements and novel gene families across ecological guilds.</title>
        <authorList>
            <consortium name="Lawrence Berkeley National Laboratory"/>
            <person name="Harder C.B."/>
            <person name="Miyauchi S."/>
            <person name="Viragh M."/>
            <person name="Kuo A."/>
            <person name="Thoen E."/>
            <person name="Andreopoulos B."/>
            <person name="Lu D."/>
            <person name="Skrede I."/>
            <person name="Drula E."/>
            <person name="Henrissat B."/>
            <person name="Morin E."/>
            <person name="Kohler A."/>
            <person name="Barry K."/>
            <person name="LaButti K."/>
            <person name="Morin E."/>
            <person name="Salamov A."/>
            <person name="Lipzen A."/>
            <person name="Mereny Z."/>
            <person name="Hegedus B."/>
            <person name="Baldrian P."/>
            <person name="Stursova M."/>
            <person name="Weitz H."/>
            <person name="Taylor A."/>
            <person name="Grigoriev I.V."/>
            <person name="Nagy L.G."/>
            <person name="Martin F."/>
            <person name="Kauserud H."/>
        </authorList>
    </citation>
    <scope>NUCLEOTIDE SEQUENCE</scope>
    <source>
        <strain evidence="1">CBHHK182m</strain>
    </source>
</reference>
<proteinExistence type="predicted"/>
<evidence type="ECO:0000313" key="1">
    <source>
        <dbReference type="EMBL" id="KAJ7762193.1"/>
    </source>
</evidence>